<keyword evidence="1 2" id="KW-0784">Thiamine biosynthesis</keyword>
<evidence type="ECO:0000259" key="3">
    <source>
        <dbReference type="Pfam" id="PF00586"/>
    </source>
</evidence>
<evidence type="ECO:0000313" key="5">
    <source>
        <dbReference type="EMBL" id="UOD50804.1"/>
    </source>
</evidence>
<dbReference type="InterPro" id="IPR036921">
    <property type="entry name" value="PurM-like_N_sf"/>
</dbReference>
<feature type="binding site" evidence="2">
    <location>
        <position position="265"/>
    </location>
    <ligand>
        <name>substrate</name>
    </ligand>
</feature>
<keyword evidence="2 5" id="KW-0808">Transferase</keyword>
<keyword evidence="2" id="KW-0067">ATP-binding</keyword>
<dbReference type="SUPFAM" id="SSF55326">
    <property type="entry name" value="PurM N-terminal domain-like"/>
    <property type="match status" value="1"/>
</dbReference>
<feature type="binding site" evidence="2">
    <location>
        <begin position="122"/>
        <end position="123"/>
    </location>
    <ligand>
        <name>ATP</name>
        <dbReference type="ChEBI" id="CHEBI:30616"/>
    </ligand>
</feature>
<feature type="binding site" evidence="2">
    <location>
        <position position="123"/>
    </location>
    <ligand>
        <name>Mg(2+)</name>
        <dbReference type="ChEBI" id="CHEBI:18420"/>
        <label>1</label>
    </ligand>
</feature>
<feature type="binding site" evidence="2">
    <location>
        <position position="215"/>
    </location>
    <ligand>
        <name>Mg(2+)</name>
        <dbReference type="ChEBI" id="CHEBI:18420"/>
        <label>3</label>
    </ligand>
</feature>
<dbReference type="Pfam" id="PF02769">
    <property type="entry name" value="AIRS_C"/>
    <property type="match status" value="1"/>
</dbReference>
<feature type="binding site" evidence="2">
    <location>
        <position position="55"/>
    </location>
    <ligand>
        <name>substrate</name>
    </ligand>
</feature>
<evidence type="ECO:0000256" key="2">
    <source>
        <dbReference type="HAMAP-Rule" id="MF_02128"/>
    </source>
</evidence>
<feature type="binding site" evidence="2">
    <location>
        <position position="76"/>
    </location>
    <ligand>
        <name>Mg(2+)</name>
        <dbReference type="ChEBI" id="CHEBI:18420"/>
        <label>3</label>
    </ligand>
</feature>
<dbReference type="InterPro" id="IPR036676">
    <property type="entry name" value="PurM-like_C_sf"/>
</dbReference>
<dbReference type="PANTHER" id="PTHR30270:SF0">
    <property type="entry name" value="THIAMINE-MONOPHOSPHATE KINASE"/>
    <property type="match status" value="1"/>
</dbReference>
<dbReference type="NCBIfam" id="TIGR01379">
    <property type="entry name" value="thiL"/>
    <property type="match status" value="1"/>
</dbReference>
<dbReference type="HAMAP" id="MF_02128">
    <property type="entry name" value="TMP_kinase"/>
    <property type="match status" value="1"/>
</dbReference>
<feature type="binding site" evidence="2">
    <location>
        <position position="48"/>
    </location>
    <ligand>
        <name>Mg(2+)</name>
        <dbReference type="ChEBI" id="CHEBI:18420"/>
        <label>2</label>
    </ligand>
</feature>
<keyword evidence="6" id="KW-1185">Reference proteome</keyword>
<dbReference type="Pfam" id="PF00586">
    <property type="entry name" value="AIRS"/>
    <property type="match status" value="1"/>
</dbReference>
<comment type="similarity">
    <text evidence="2">Belongs to the thiamine-monophosphate kinase family.</text>
</comment>
<dbReference type="Gene3D" id="3.90.650.10">
    <property type="entry name" value="PurM-like C-terminal domain"/>
    <property type="match status" value="1"/>
</dbReference>
<dbReference type="Gene3D" id="3.30.1330.10">
    <property type="entry name" value="PurM-like, N-terminal domain"/>
    <property type="match status" value="1"/>
</dbReference>
<dbReference type="InterPro" id="IPR006283">
    <property type="entry name" value="ThiL-like"/>
</dbReference>
<dbReference type="Proteomes" id="UP000831607">
    <property type="component" value="Chromosome"/>
</dbReference>
<comment type="catalytic activity">
    <reaction evidence="2">
        <text>thiamine phosphate + ATP = thiamine diphosphate + ADP</text>
        <dbReference type="Rhea" id="RHEA:15913"/>
        <dbReference type="ChEBI" id="CHEBI:30616"/>
        <dbReference type="ChEBI" id="CHEBI:37575"/>
        <dbReference type="ChEBI" id="CHEBI:58937"/>
        <dbReference type="ChEBI" id="CHEBI:456216"/>
        <dbReference type="EC" id="2.7.4.16"/>
    </reaction>
</comment>
<dbReference type="CDD" id="cd02194">
    <property type="entry name" value="ThiL"/>
    <property type="match status" value="1"/>
</dbReference>
<dbReference type="PANTHER" id="PTHR30270">
    <property type="entry name" value="THIAMINE-MONOPHOSPHATE KINASE"/>
    <property type="match status" value="1"/>
</dbReference>
<feature type="domain" description="PurM-like N-terminal" evidence="3">
    <location>
        <begin position="29"/>
        <end position="140"/>
    </location>
</feature>
<sequence length="328" mass="34593">MALGEFSLIDRYFKRLASPASMPGMVGVGDDAAILPISPGHKLVVCKDVLVEGRHFFSDVAPDALGHKSLAVNLSDLAAMGAKPIGCLLGLGVPTINETWLASFAAGLGALADRYRCPLIGGDTVASEQGIFISVTALGTLHEKQPGLLRSAAEVGDDIWVSGPLGVPDIALRILLGTLADPQNRLPGLRVGLERPEPRVALGQQLLGVANAAIDISDGLTQDLGHVLQASGVGAVIDLEQLPVDQRLAVFDPSVVRDAVLYGGDVYELCFTVPAQYRPRVIAVGESLGLELFRIGKVRRQPGLFAQTDGSLTELKPKGFDHFARSAR</sequence>
<dbReference type="SUPFAM" id="SSF56042">
    <property type="entry name" value="PurM C-terminal domain-like"/>
    <property type="match status" value="1"/>
</dbReference>
<protein>
    <recommendedName>
        <fullName evidence="2">Thiamine-monophosphate kinase</fullName>
        <shortName evidence="2">TMP kinase</shortName>
        <shortName evidence="2">Thiamine-phosphate kinase</shortName>
        <ecNumber evidence="2">2.7.4.16</ecNumber>
    </recommendedName>
</protein>
<feature type="binding site" evidence="2">
    <location>
        <position position="320"/>
    </location>
    <ligand>
        <name>substrate</name>
    </ligand>
</feature>
<feature type="binding site" evidence="2">
    <location>
        <position position="76"/>
    </location>
    <ligand>
        <name>Mg(2+)</name>
        <dbReference type="ChEBI" id="CHEBI:18420"/>
        <label>2</label>
    </ligand>
</feature>
<dbReference type="RefSeq" id="WP_243479216.1">
    <property type="nucleotide sequence ID" value="NZ_CP063982.1"/>
</dbReference>
<keyword evidence="2" id="KW-0547">Nucleotide-binding</keyword>
<feature type="binding site" evidence="2">
    <location>
        <position position="76"/>
    </location>
    <ligand>
        <name>Mg(2+)</name>
        <dbReference type="ChEBI" id="CHEBI:18420"/>
        <label>4</label>
    </ligand>
</feature>
<comment type="pathway">
    <text evidence="2">Cofactor biosynthesis; thiamine diphosphate biosynthesis; thiamine diphosphate from thiamine phosphate: step 1/1.</text>
</comment>
<evidence type="ECO:0000313" key="6">
    <source>
        <dbReference type="Proteomes" id="UP000831607"/>
    </source>
</evidence>
<dbReference type="EMBL" id="CP063982">
    <property type="protein sequence ID" value="UOD50804.1"/>
    <property type="molecule type" value="Genomic_DNA"/>
</dbReference>
<name>A0ABY4AKJ0_9BURK</name>
<dbReference type="InterPro" id="IPR016188">
    <property type="entry name" value="PurM-like_N"/>
</dbReference>
<comment type="miscellaneous">
    <text evidence="2">Reaction mechanism of ThiL seems to utilize a direct, inline transfer of the gamma-phosphate of ATP to TMP rather than a phosphorylated enzyme intermediate.</text>
</comment>
<feature type="binding site" evidence="2">
    <location>
        <position position="31"/>
    </location>
    <ligand>
        <name>Mg(2+)</name>
        <dbReference type="ChEBI" id="CHEBI:18420"/>
        <label>3</label>
    </ligand>
</feature>
<comment type="function">
    <text evidence="2">Catalyzes the ATP-dependent phosphorylation of thiamine-monophosphate (TMP) to form thiamine-pyrophosphate (TPP), the active form of vitamin B1.</text>
</comment>
<proteinExistence type="inferred from homology"/>
<accession>A0ABY4AKJ0</accession>
<feature type="domain" description="PurM-like C-terminal" evidence="4">
    <location>
        <begin position="206"/>
        <end position="305"/>
    </location>
</feature>
<gene>
    <name evidence="2 5" type="primary">thiL</name>
    <name evidence="5" type="ORF">DHf2319_02425</name>
</gene>
<feature type="binding site" evidence="2">
    <location>
        <position position="218"/>
    </location>
    <ligand>
        <name>Mg(2+)</name>
        <dbReference type="ChEBI" id="CHEBI:18420"/>
        <label>5</label>
    </ligand>
</feature>
<dbReference type="EC" id="2.7.4.16" evidence="2"/>
<dbReference type="PIRSF" id="PIRSF005303">
    <property type="entry name" value="Thiam_monoph_kin"/>
    <property type="match status" value="1"/>
</dbReference>
<dbReference type="InterPro" id="IPR010918">
    <property type="entry name" value="PurM-like_C_dom"/>
</dbReference>
<evidence type="ECO:0000259" key="4">
    <source>
        <dbReference type="Pfam" id="PF02769"/>
    </source>
</evidence>
<feature type="binding site" evidence="2">
    <location>
        <position position="48"/>
    </location>
    <ligand>
        <name>Mg(2+)</name>
        <dbReference type="ChEBI" id="CHEBI:18420"/>
        <label>1</label>
    </ligand>
</feature>
<dbReference type="GO" id="GO:0009030">
    <property type="term" value="F:thiamine-phosphate kinase activity"/>
    <property type="evidence" value="ECO:0007669"/>
    <property type="project" value="UniProtKB-EC"/>
</dbReference>
<evidence type="ECO:0000256" key="1">
    <source>
        <dbReference type="ARBA" id="ARBA00022977"/>
    </source>
</evidence>
<feature type="binding site" evidence="2">
    <location>
        <position position="217"/>
    </location>
    <ligand>
        <name>ATP</name>
        <dbReference type="ChEBI" id="CHEBI:30616"/>
    </ligand>
</feature>
<feature type="binding site" evidence="2">
    <location>
        <position position="150"/>
    </location>
    <ligand>
        <name>ATP</name>
        <dbReference type="ChEBI" id="CHEBI:30616"/>
    </ligand>
</feature>
<keyword evidence="2" id="KW-0460">Magnesium</keyword>
<reference evidence="5 6" key="1">
    <citation type="submission" date="2020-11" db="EMBL/GenBank/DDBJ databases">
        <title>Algicoccus daihaiensis sp.nov., isolated from Daihai Lake in Inner Mongolia.</title>
        <authorList>
            <person name="Kai J."/>
        </authorList>
    </citation>
    <scope>NUCLEOTIDE SEQUENCE [LARGE SCALE GENOMIC DNA]</scope>
    <source>
        <strain evidence="6">f23</strain>
    </source>
</reference>
<keyword evidence="2" id="KW-0479">Metal-binding</keyword>
<organism evidence="5 6">
    <name type="scientific">Orrella daihaiensis</name>
    <dbReference type="NCBI Taxonomy" id="2782176"/>
    <lineage>
        <taxon>Bacteria</taxon>
        <taxon>Pseudomonadati</taxon>
        <taxon>Pseudomonadota</taxon>
        <taxon>Betaproteobacteria</taxon>
        <taxon>Burkholderiales</taxon>
        <taxon>Alcaligenaceae</taxon>
        <taxon>Orrella</taxon>
    </lineage>
</organism>
<keyword evidence="2 5" id="KW-0418">Kinase</keyword>
<feature type="binding site" evidence="2">
    <location>
        <position position="31"/>
    </location>
    <ligand>
        <name>Mg(2+)</name>
        <dbReference type="ChEBI" id="CHEBI:18420"/>
        <label>4</label>
    </ligand>
</feature>
<comment type="caution">
    <text evidence="2">Lacks conserved residue(s) required for the propagation of feature annotation.</text>
</comment>